<dbReference type="Pfam" id="PF00891">
    <property type="entry name" value="Methyltransf_2"/>
    <property type="match status" value="1"/>
</dbReference>
<comment type="caution">
    <text evidence="6">The sequence shown here is derived from an EMBL/GenBank/DDBJ whole genome shotgun (WGS) entry which is preliminary data.</text>
</comment>
<sequence>MPSTLRSLANLITSSVDTLERIYAGANLPLPDLDAPFDADAPAEALRAKPEVAAAIRTLQAAAGQISVTVADPPRHAAETSFIVFLPFALQAASILNVADIIRESGSKGATSQEISAWNNNADPELITRILRTLATHHIFREVSPSVFTNNRISSTLDKNKPVKELYANPAERLVGSSGVAARIEHIAGIGGKSGTELVNNLLQPGSRLPFGHAYDTDLTLFEWMYQNRDIATRFGYAMMGKEPLELVLEGFKWKSLKEGDTVVDVGGGLGHLGLIIAKHNPKVRIITQDFSMQVERAKAYWETNFPEHVQNGKVEWQVHNFFTPEPVKNATVFLMRNIIHDWDDPHAHTILRHLRDAAMPTTKLVILEKILVPVGGGEPDIGVTISGARKPEGTSPLLPNWGLASAPVYTSDLAMHILTGGIERTLTALRDLFAKAGWKLVEVIHSDQSEISHLISEAA</sequence>
<feature type="domain" description="O-methyltransferase dimerisation" evidence="5">
    <location>
        <begin position="84"/>
        <end position="157"/>
    </location>
</feature>
<dbReference type="PANTHER" id="PTHR43712">
    <property type="entry name" value="PUTATIVE (AFU_ORTHOLOGUE AFUA_4G14580)-RELATED"/>
    <property type="match status" value="1"/>
</dbReference>
<dbReference type="InterPro" id="IPR029063">
    <property type="entry name" value="SAM-dependent_MTases_sf"/>
</dbReference>
<keyword evidence="3" id="KW-0949">S-adenosyl-L-methionine</keyword>
<reference evidence="6" key="1">
    <citation type="submission" date="2023-03" db="EMBL/GenBank/DDBJ databases">
        <title>Massive genome expansion in bonnet fungi (Mycena s.s.) driven by repeated elements and novel gene families across ecological guilds.</title>
        <authorList>
            <consortium name="Lawrence Berkeley National Laboratory"/>
            <person name="Harder C.B."/>
            <person name="Miyauchi S."/>
            <person name="Viragh M."/>
            <person name="Kuo A."/>
            <person name="Thoen E."/>
            <person name="Andreopoulos B."/>
            <person name="Lu D."/>
            <person name="Skrede I."/>
            <person name="Drula E."/>
            <person name="Henrissat B."/>
            <person name="Morin E."/>
            <person name="Kohler A."/>
            <person name="Barry K."/>
            <person name="LaButti K."/>
            <person name="Morin E."/>
            <person name="Salamov A."/>
            <person name="Lipzen A."/>
            <person name="Mereny Z."/>
            <person name="Hegedus B."/>
            <person name="Baldrian P."/>
            <person name="Stursova M."/>
            <person name="Weitz H."/>
            <person name="Taylor A."/>
            <person name="Grigoriev I.V."/>
            <person name="Nagy L.G."/>
            <person name="Martin F."/>
            <person name="Kauserud H."/>
        </authorList>
    </citation>
    <scope>NUCLEOTIDE SEQUENCE</scope>
    <source>
        <strain evidence="6">CBHHK200</strain>
    </source>
</reference>
<evidence type="ECO:0000256" key="1">
    <source>
        <dbReference type="ARBA" id="ARBA00022603"/>
    </source>
</evidence>
<dbReference type="PANTHER" id="PTHR43712:SF2">
    <property type="entry name" value="O-METHYLTRANSFERASE CICE"/>
    <property type="match status" value="1"/>
</dbReference>
<feature type="domain" description="O-methyltransferase C-terminal" evidence="4">
    <location>
        <begin position="204"/>
        <end position="372"/>
    </location>
</feature>
<keyword evidence="2" id="KW-0808">Transferase</keyword>
<dbReference type="GO" id="GO:0046983">
    <property type="term" value="F:protein dimerization activity"/>
    <property type="evidence" value="ECO:0007669"/>
    <property type="project" value="InterPro"/>
</dbReference>
<gene>
    <name evidence="6" type="ORF">C8F04DRAFT_1403650</name>
</gene>
<keyword evidence="1" id="KW-0489">Methyltransferase</keyword>
<dbReference type="InterPro" id="IPR036390">
    <property type="entry name" value="WH_DNA-bd_sf"/>
</dbReference>
<evidence type="ECO:0000313" key="7">
    <source>
        <dbReference type="Proteomes" id="UP001218188"/>
    </source>
</evidence>
<dbReference type="GO" id="GO:0008171">
    <property type="term" value="F:O-methyltransferase activity"/>
    <property type="evidence" value="ECO:0007669"/>
    <property type="project" value="InterPro"/>
</dbReference>
<evidence type="ECO:0000256" key="2">
    <source>
        <dbReference type="ARBA" id="ARBA00022679"/>
    </source>
</evidence>
<evidence type="ECO:0000259" key="4">
    <source>
        <dbReference type="Pfam" id="PF00891"/>
    </source>
</evidence>
<proteinExistence type="predicted"/>
<dbReference type="InterPro" id="IPR016461">
    <property type="entry name" value="COMT-like"/>
</dbReference>
<dbReference type="SUPFAM" id="SSF53335">
    <property type="entry name" value="S-adenosyl-L-methionine-dependent methyltransferases"/>
    <property type="match status" value="1"/>
</dbReference>
<dbReference type="SUPFAM" id="SSF46785">
    <property type="entry name" value="Winged helix' DNA-binding domain"/>
    <property type="match status" value="1"/>
</dbReference>
<dbReference type="Gene3D" id="3.40.50.150">
    <property type="entry name" value="Vaccinia Virus protein VP39"/>
    <property type="match status" value="1"/>
</dbReference>
<keyword evidence="7" id="KW-1185">Reference proteome</keyword>
<evidence type="ECO:0000256" key="3">
    <source>
        <dbReference type="ARBA" id="ARBA00022691"/>
    </source>
</evidence>
<accession>A0AAD6S380</accession>
<organism evidence="6 7">
    <name type="scientific">Mycena alexandri</name>
    <dbReference type="NCBI Taxonomy" id="1745969"/>
    <lineage>
        <taxon>Eukaryota</taxon>
        <taxon>Fungi</taxon>
        <taxon>Dikarya</taxon>
        <taxon>Basidiomycota</taxon>
        <taxon>Agaricomycotina</taxon>
        <taxon>Agaricomycetes</taxon>
        <taxon>Agaricomycetidae</taxon>
        <taxon>Agaricales</taxon>
        <taxon>Marasmiineae</taxon>
        <taxon>Mycenaceae</taxon>
        <taxon>Mycena</taxon>
    </lineage>
</organism>
<evidence type="ECO:0000313" key="6">
    <source>
        <dbReference type="EMBL" id="KAJ7020401.1"/>
    </source>
</evidence>
<dbReference type="Proteomes" id="UP001218188">
    <property type="component" value="Unassembled WGS sequence"/>
</dbReference>
<dbReference type="PROSITE" id="PS51683">
    <property type="entry name" value="SAM_OMT_II"/>
    <property type="match status" value="1"/>
</dbReference>
<dbReference type="AlphaFoldDB" id="A0AAD6S380"/>
<dbReference type="GO" id="GO:0032259">
    <property type="term" value="P:methylation"/>
    <property type="evidence" value="ECO:0007669"/>
    <property type="project" value="UniProtKB-KW"/>
</dbReference>
<dbReference type="InterPro" id="IPR012967">
    <property type="entry name" value="COMT_dimerisation"/>
</dbReference>
<dbReference type="InterPro" id="IPR036388">
    <property type="entry name" value="WH-like_DNA-bd_sf"/>
</dbReference>
<dbReference type="EMBL" id="JARJCM010000264">
    <property type="protein sequence ID" value="KAJ7020401.1"/>
    <property type="molecule type" value="Genomic_DNA"/>
</dbReference>
<dbReference type="Pfam" id="PF08100">
    <property type="entry name" value="Dimerisation"/>
    <property type="match status" value="1"/>
</dbReference>
<dbReference type="Gene3D" id="1.10.10.10">
    <property type="entry name" value="Winged helix-like DNA-binding domain superfamily/Winged helix DNA-binding domain"/>
    <property type="match status" value="1"/>
</dbReference>
<protein>
    <submittedName>
        <fullName evidence="6">O-methyltransferase</fullName>
    </submittedName>
</protein>
<name>A0AAD6S380_9AGAR</name>
<dbReference type="InterPro" id="IPR001077">
    <property type="entry name" value="COMT_C"/>
</dbReference>
<evidence type="ECO:0000259" key="5">
    <source>
        <dbReference type="Pfam" id="PF08100"/>
    </source>
</evidence>